<evidence type="ECO:0000256" key="5">
    <source>
        <dbReference type="ARBA" id="ARBA00022679"/>
    </source>
</evidence>
<dbReference type="GO" id="GO:0005737">
    <property type="term" value="C:cytoplasm"/>
    <property type="evidence" value="ECO:0007669"/>
    <property type="project" value="TreeGrafter"/>
</dbReference>
<keyword evidence="4" id="KW-0723">Serine/threonine-protein kinase</keyword>
<keyword evidence="17" id="KW-1185">Reference proteome</keyword>
<dbReference type="GO" id="GO:0035556">
    <property type="term" value="P:intracellular signal transduction"/>
    <property type="evidence" value="ECO:0007669"/>
    <property type="project" value="TreeGrafter"/>
</dbReference>
<dbReference type="CDD" id="cd14334">
    <property type="entry name" value="UBA_SNF1_fungi"/>
    <property type="match status" value="1"/>
</dbReference>
<feature type="region of interest" description="Disordered" evidence="14">
    <location>
        <begin position="622"/>
        <end position="651"/>
    </location>
</feature>
<dbReference type="Pfam" id="PF08587">
    <property type="entry name" value="UBA_2"/>
    <property type="match status" value="1"/>
</dbReference>
<feature type="region of interest" description="Disordered" evidence="14">
    <location>
        <begin position="487"/>
        <end position="507"/>
    </location>
</feature>
<dbReference type="PROSITE" id="PS00107">
    <property type="entry name" value="PROTEIN_KINASE_ATP"/>
    <property type="match status" value="1"/>
</dbReference>
<keyword evidence="10" id="KW-0119">Carbohydrate metabolism</keyword>
<evidence type="ECO:0000256" key="12">
    <source>
        <dbReference type="ARBA" id="ARBA00048679"/>
    </source>
</evidence>
<dbReference type="GO" id="GO:0004674">
    <property type="term" value="F:protein serine/threonine kinase activity"/>
    <property type="evidence" value="ECO:0007669"/>
    <property type="project" value="UniProtKB-KW"/>
</dbReference>
<dbReference type="InterPro" id="IPR028375">
    <property type="entry name" value="KA1/Ssp2_C"/>
</dbReference>
<dbReference type="Gene3D" id="1.10.510.10">
    <property type="entry name" value="Transferase(Phosphotransferase) domain 1"/>
    <property type="match status" value="1"/>
</dbReference>
<dbReference type="InterPro" id="IPR017441">
    <property type="entry name" value="Protein_kinase_ATP_BS"/>
</dbReference>
<dbReference type="PANTHER" id="PTHR24346:SF110">
    <property type="entry name" value="NON-SPECIFIC SERINE_THREONINE PROTEIN KINASE"/>
    <property type="match status" value="1"/>
</dbReference>
<dbReference type="CDD" id="cd14079">
    <property type="entry name" value="STKc_AMPK_alpha"/>
    <property type="match status" value="1"/>
</dbReference>
<evidence type="ECO:0000256" key="10">
    <source>
        <dbReference type="ARBA" id="ARBA00023277"/>
    </source>
</evidence>
<feature type="compositionally biased region" description="Low complexity" evidence="14">
    <location>
        <begin position="336"/>
        <end position="346"/>
    </location>
</feature>
<feature type="domain" description="Protein kinase" evidence="15">
    <location>
        <begin position="75"/>
        <end position="326"/>
    </location>
</feature>
<evidence type="ECO:0000256" key="13">
    <source>
        <dbReference type="PROSITE-ProRule" id="PRU10141"/>
    </source>
</evidence>
<dbReference type="FunFam" id="1.10.510.10:FF:000544">
    <property type="entry name" value="Non-specific serine/threonine protein kinase"/>
    <property type="match status" value="1"/>
</dbReference>
<dbReference type="InterPro" id="IPR032270">
    <property type="entry name" value="AMPK_C"/>
</dbReference>
<keyword evidence="6 13" id="KW-0547">Nucleotide-binding</keyword>
<accession>A0A8K0JQL1</accession>
<evidence type="ECO:0000256" key="14">
    <source>
        <dbReference type="SAM" id="MobiDB-lite"/>
    </source>
</evidence>
<dbReference type="SMART" id="SM00220">
    <property type="entry name" value="S_TKc"/>
    <property type="match status" value="1"/>
</dbReference>
<keyword evidence="9" id="KW-0539">Nucleus</keyword>
<feature type="compositionally biased region" description="Polar residues" evidence="14">
    <location>
        <begin position="487"/>
        <end position="499"/>
    </location>
</feature>
<sequence>MPDATRPAPPRPRPIPVHPTRPPPSLPAGQGQGSSSHHEQQGQGRSANGGTSGPPPRRGSGDHRPPAKTIRIGQYELGATLGVGSFGKVKLATHSMTGHKVAMKIINRRKIQHMDMTSRVKREIQYLKVLRHPHIIKLYEVITTSTDIIMVIEYAGQELFEYIVNKGRMEEGEARRFFQQIICAIEYCHRHKIVHRDLKPENLLLDDYLNVKIGDFGLSNIMTDGDFLKTSCGSPNYAAPEVISGKLYAGPEIDIWSCGVILYVMLCGRLPFDDEYIPKLFQKINGGIYHLPSHLSEDARALLKSMLVVDPVKRITTAGIRQSAWFQRDLPQYLQPLPQTPGLERPGQGGGQGEDASGLLGQGVSGVASTVDGATSAPDDQVSKADADTQNQGLVYVPDLGVVEPRIVDELCEKMAGFDRNSIWEALKREGDNQIKVAYQLVRDHKRMLQDTTDMRHDNEHVMESFLASSPPPWNAGLESLQQGVNRSTSIKNRATNKGSNEDESWDEEEDMEMEDIPDSNFQILDSSLHGKFDENGEPFPPYDVPHLQSQSLTSQEDAVRAAHQAVAAQRISGRATKSSKGKWHFGIRSRSPPIEVMHEIYNTLQVLGMQWKRKQCFDGPWDQDGRPIRETPPGMTREQRQKEKTNEEKQNQSLFFVETRCKIDNVVIRMDLQLYRVDGSNYLVDFRNVGYYRSNNDPDDYSLYRRSSNATDYTVAESLESRRSSAEGIGAATSPVRREINSNMNAGVGGVSETIEGKIKEVCSPFLFLEVACRLIVELASA</sequence>
<keyword evidence="7" id="KW-0418">Kinase</keyword>
<dbReference type="PROSITE" id="PS50011">
    <property type="entry name" value="PROTEIN_KINASE_DOM"/>
    <property type="match status" value="1"/>
</dbReference>
<proteinExistence type="inferred from homology"/>
<dbReference type="InterPro" id="IPR008271">
    <property type="entry name" value="Ser/Thr_kinase_AS"/>
</dbReference>
<evidence type="ECO:0000256" key="11">
    <source>
        <dbReference type="ARBA" id="ARBA00047899"/>
    </source>
</evidence>
<evidence type="ECO:0000313" key="17">
    <source>
        <dbReference type="Proteomes" id="UP000812966"/>
    </source>
</evidence>
<comment type="similarity">
    <text evidence="2">Belongs to the protein kinase superfamily. CAMK Ser/Thr protein kinase family. SNF1 subfamily.</text>
</comment>
<evidence type="ECO:0000256" key="9">
    <source>
        <dbReference type="ARBA" id="ARBA00023242"/>
    </source>
</evidence>
<dbReference type="AlphaFoldDB" id="A0A8K0JQL1"/>
<feature type="region of interest" description="Disordered" evidence="14">
    <location>
        <begin position="1"/>
        <end position="67"/>
    </location>
</feature>
<dbReference type="SUPFAM" id="SSF103243">
    <property type="entry name" value="KA1-like"/>
    <property type="match status" value="1"/>
</dbReference>
<organism evidence="16 17">
    <name type="scientific">Filobasidium floriforme</name>
    <dbReference type="NCBI Taxonomy" id="5210"/>
    <lineage>
        <taxon>Eukaryota</taxon>
        <taxon>Fungi</taxon>
        <taxon>Dikarya</taxon>
        <taxon>Basidiomycota</taxon>
        <taxon>Agaricomycotina</taxon>
        <taxon>Tremellomycetes</taxon>
        <taxon>Filobasidiales</taxon>
        <taxon>Filobasidiaceae</taxon>
        <taxon>Filobasidium</taxon>
    </lineage>
</organism>
<evidence type="ECO:0000256" key="2">
    <source>
        <dbReference type="ARBA" id="ARBA00006234"/>
    </source>
</evidence>
<evidence type="ECO:0000256" key="4">
    <source>
        <dbReference type="ARBA" id="ARBA00022527"/>
    </source>
</evidence>
<dbReference type="Pfam" id="PF16579">
    <property type="entry name" value="AdenylateSensor"/>
    <property type="match status" value="1"/>
</dbReference>
<dbReference type="PROSITE" id="PS00108">
    <property type="entry name" value="PROTEIN_KINASE_ST"/>
    <property type="match status" value="1"/>
</dbReference>
<dbReference type="GO" id="GO:0005524">
    <property type="term" value="F:ATP binding"/>
    <property type="evidence" value="ECO:0007669"/>
    <property type="project" value="UniProtKB-UniRule"/>
</dbReference>
<dbReference type="InterPro" id="IPR000719">
    <property type="entry name" value="Prot_kinase_dom"/>
</dbReference>
<feature type="region of interest" description="Disordered" evidence="14">
    <location>
        <begin position="336"/>
        <end position="388"/>
    </location>
</feature>
<dbReference type="FunFam" id="3.30.200.20:FF:000236">
    <property type="entry name" value="Non-specific serine/threonine protein kinase"/>
    <property type="match status" value="1"/>
</dbReference>
<feature type="binding site" evidence="13">
    <location>
        <position position="104"/>
    </location>
    <ligand>
        <name>ATP</name>
        <dbReference type="ChEBI" id="CHEBI:30616"/>
    </ligand>
</feature>
<keyword evidence="5" id="KW-0808">Transferase</keyword>
<comment type="catalytic activity">
    <reaction evidence="11">
        <text>L-threonyl-[protein] + ATP = O-phospho-L-threonyl-[protein] + ADP + H(+)</text>
        <dbReference type="Rhea" id="RHEA:46608"/>
        <dbReference type="Rhea" id="RHEA-COMP:11060"/>
        <dbReference type="Rhea" id="RHEA-COMP:11605"/>
        <dbReference type="ChEBI" id="CHEBI:15378"/>
        <dbReference type="ChEBI" id="CHEBI:30013"/>
        <dbReference type="ChEBI" id="CHEBI:30616"/>
        <dbReference type="ChEBI" id="CHEBI:61977"/>
        <dbReference type="ChEBI" id="CHEBI:456216"/>
        <dbReference type="EC" id="2.7.11.1"/>
    </reaction>
</comment>
<dbReference type="EMBL" id="JABELV010000018">
    <property type="protein sequence ID" value="KAG7566956.1"/>
    <property type="molecule type" value="Genomic_DNA"/>
</dbReference>
<name>A0A8K0JQL1_9TREE</name>
<evidence type="ECO:0000259" key="15">
    <source>
        <dbReference type="PROSITE" id="PS50011"/>
    </source>
</evidence>
<dbReference type="Gene3D" id="3.30.310.80">
    <property type="entry name" value="Kinase associated domain 1, KA1"/>
    <property type="match status" value="1"/>
</dbReference>
<dbReference type="PANTHER" id="PTHR24346">
    <property type="entry name" value="MAP/MICROTUBULE AFFINITY-REGULATING KINASE"/>
    <property type="match status" value="1"/>
</dbReference>
<dbReference type="GO" id="GO:0005634">
    <property type="term" value="C:nucleus"/>
    <property type="evidence" value="ECO:0007669"/>
    <property type="project" value="UniProtKB-SubCell"/>
</dbReference>
<dbReference type="CDD" id="cd12122">
    <property type="entry name" value="AMPKA_C"/>
    <property type="match status" value="1"/>
</dbReference>
<evidence type="ECO:0000256" key="3">
    <source>
        <dbReference type="ARBA" id="ARBA00012513"/>
    </source>
</evidence>
<evidence type="ECO:0000256" key="6">
    <source>
        <dbReference type="ARBA" id="ARBA00022741"/>
    </source>
</evidence>
<dbReference type="Proteomes" id="UP000812966">
    <property type="component" value="Unassembled WGS sequence"/>
</dbReference>
<feature type="compositionally biased region" description="Basic and acidic residues" evidence="14">
    <location>
        <begin position="638"/>
        <end position="651"/>
    </location>
</feature>
<evidence type="ECO:0000256" key="1">
    <source>
        <dbReference type="ARBA" id="ARBA00004123"/>
    </source>
</evidence>
<comment type="subcellular location">
    <subcellularLocation>
        <location evidence="1">Nucleus</location>
    </subcellularLocation>
</comment>
<evidence type="ECO:0000256" key="7">
    <source>
        <dbReference type="ARBA" id="ARBA00022777"/>
    </source>
</evidence>
<dbReference type="SUPFAM" id="SSF56112">
    <property type="entry name" value="Protein kinase-like (PK-like)"/>
    <property type="match status" value="1"/>
</dbReference>
<evidence type="ECO:0000256" key="8">
    <source>
        <dbReference type="ARBA" id="ARBA00022840"/>
    </source>
</evidence>
<reference evidence="16" key="1">
    <citation type="submission" date="2020-04" db="EMBL/GenBank/DDBJ databases">
        <title>Analysis of mating type loci in Filobasidium floriforme.</title>
        <authorList>
            <person name="Nowrousian M."/>
        </authorList>
    </citation>
    <scope>NUCLEOTIDE SEQUENCE</scope>
    <source>
        <strain evidence="16">CBS 6242</strain>
    </source>
</reference>
<keyword evidence="8 13" id="KW-0067">ATP-binding</keyword>
<dbReference type="Gene3D" id="1.10.8.10">
    <property type="entry name" value="DNA helicase RuvA subunit, C-terminal domain"/>
    <property type="match status" value="1"/>
</dbReference>
<dbReference type="Pfam" id="PF00069">
    <property type="entry name" value="Pkinase"/>
    <property type="match status" value="1"/>
</dbReference>
<comment type="catalytic activity">
    <reaction evidence="12">
        <text>L-seryl-[protein] + ATP = O-phospho-L-seryl-[protein] + ADP + H(+)</text>
        <dbReference type="Rhea" id="RHEA:17989"/>
        <dbReference type="Rhea" id="RHEA-COMP:9863"/>
        <dbReference type="Rhea" id="RHEA-COMP:11604"/>
        <dbReference type="ChEBI" id="CHEBI:15378"/>
        <dbReference type="ChEBI" id="CHEBI:29999"/>
        <dbReference type="ChEBI" id="CHEBI:30616"/>
        <dbReference type="ChEBI" id="CHEBI:83421"/>
        <dbReference type="ChEBI" id="CHEBI:456216"/>
        <dbReference type="EC" id="2.7.11.1"/>
    </reaction>
</comment>
<dbReference type="InterPro" id="IPR011009">
    <property type="entry name" value="Kinase-like_dom_sf"/>
</dbReference>
<gene>
    <name evidence="16" type="ORF">FFLO_01335</name>
</gene>
<protein>
    <recommendedName>
        <fullName evidence="3">non-specific serine/threonine protein kinase</fullName>
        <ecNumber evidence="3">2.7.11.1</ecNumber>
    </recommendedName>
</protein>
<dbReference type="InterPro" id="IPR013896">
    <property type="entry name" value="SNF1_UBA"/>
</dbReference>
<dbReference type="EC" id="2.7.11.1" evidence="3"/>
<feature type="compositionally biased region" description="Pro residues" evidence="14">
    <location>
        <begin position="7"/>
        <end position="26"/>
    </location>
</feature>
<evidence type="ECO:0000313" key="16">
    <source>
        <dbReference type="EMBL" id="KAG7566956.1"/>
    </source>
</evidence>
<comment type="caution">
    <text evidence="16">The sequence shown here is derived from an EMBL/GenBank/DDBJ whole genome shotgun (WGS) entry which is preliminary data.</text>
</comment>